<gene>
    <name evidence="2" type="ORF">D9O36_19520</name>
</gene>
<dbReference type="AlphaFoldDB" id="A0A7X2ZX92"/>
<feature type="signal peptide" evidence="1">
    <location>
        <begin position="1"/>
        <end position="20"/>
    </location>
</feature>
<dbReference type="OrthoDB" id="669636at2"/>
<evidence type="ECO:0000256" key="1">
    <source>
        <dbReference type="SAM" id="SignalP"/>
    </source>
</evidence>
<organism evidence="2 3">
    <name type="scientific">Zobellia amurskyensis</name>
    <dbReference type="NCBI Taxonomy" id="248905"/>
    <lineage>
        <taxon>Bacteria</taxon>
        <taxon>Pseudomonadati</taxon>
        <taxon>Bacteroidota</taxon>
        <taxon>Flavobacteriia</taxon>
        <taxon>Flavobacteriales</taxon>
        <taxon>Flavobacteriaceae</taxon>
        <taxon>Zobellia</taxon>
    </lineage>
</organism>
<comment type="caution">
    <text evidence="2">The sequence shown here is derived from an EMBL/GenBank/DDBJ whole genome shotgun (WGS) entry which is preliminary data.</text>
</comment>
<feature type="chain" id="PRO_5030601528" evidence="1">
    <location>
        <begin position="21"/>
        <end position="273"/>
    </location>
</feature>
<keyword evidence="3" id="KW-1185">Reference proteome</keyword>
<dbReference type="RefSeq" id="WP_155601174.1">
    <property type="nucleotide sequence ID" value="NZ_RCNR01000063.1"/>
</dbReference>
<evidence type="ECO:0000313" key="2">
    <source>
        <dbReference type="EMBL" id="MUH38049.1"/>
    </source>
</evidence>
<proteinExistence type="predicted"/>
<protein>
    <submittedName>
        <fullName evidence="2">Uncharacterized protein</fullName>
    </submittedName>
</protein>
<dbReference type="Proteomes" id="UP000540519">
    <property type="component" value="Unassembled WGS sequence"/>
</dbReference>
<name>A0A7X2ZX92_9FLAO</name>
<reference evidence="2 3" key="1">
    <citation type="journal article" date="2019" name="Mar. Drugs">
        <title>Comparative Genomics and CAZyme Genome Repertoires of Marine Zobellia amurskyensis KMM 3526(T) and Zobellia laminariae KMM 3676(T).</title>
        <authorList>
            <person name="Chernysheva N."/>
            <person name="Bystritskaya E."/>
            <person name="Stenkova A."/>
            <person name="Golovkin I."/>
            <person name="Nedashkovskaya O."/>
            <person name="Isaeva M."/>
        </authorList>
    </citation>
    <scope>NUCLEOTIDE SEQUENCE [LARGE SCALE GENOMIC DNA]</scope>
    <source>
        <strain evidence="2 3">KMM 3526</strain>
    </source>
</reference>
<keyword evidence="1" id="KW-0732">Signal</keyword>
<evidence type="ECO:0000313" key="3">
    <source>
        <dbReference type="Proteomes" id="UP000540519"/>
    </source>
</evidence>
<sequence length="273" mass="31308">MKYSKLVTLFFIGLFYSANAQHASDEIFMTNGETIAVKVLKVEPNTVTYTYLGEDLENVVEKETVSKIIFKSGREQLFSQENTGRQSISPNFEYPTMKGNEGAILPFEFVFDGTEAPEEGFEAQEYYYHNLMRKPERNTITYQDVEITLKRLREVGITKANDLRNYEMTEIAKIVGAGILVTGKITVDYRSTTSSSSGSSTTRVDTKKKKVKTYSSDYSRSMDEFDTKVLFKIYDKNGNKIVDVNRVPFMATTRDNYVTALNYLMKRTPYYQK</sequence>
<dbReference type="EMBL" id="RCNR01000063">
    <property type="protein sequence ID" value="MUH38049.1"/>
    <property type="molecule type" value="Genomic_DNA"/>
</dbReference>
<accession>A0A7X2ZX92</accession>